<keyword evidence="1" id="KW-0732">Signal</keyword>
<gene>
    <name evidence="2" type="ORF">PBRASI_LOCUS6467</name>
</gene>
<protein>
    <submittedName>
        <fullName evidence="2">7474_t:CDS:1</fullName>
    </submittedName>
</protein>
<evidence type="ECO:0000256" key="1">
    <source>
        <dbReference type="SAM" id="SignalP"/>
    </source>
</evidence>
<proteinExistence type="predicted"/>
<feature type="chain" id="PRO_5040216979" evidence="1">
    <location>
        <begin position="26"/>
        <end position="185"/>
    </location>
</feature>
<sequence length="185" mass="19920">MATLDISIFLFLSALNTDYVVSVSAQTLDQTPNFGNIVNITVAPINNLCAKGIVVDAVTSVELVKFLDSQQQSFTPWNLKSCQDCVYTCNKNDSTIQPPNIAIWCLIVSNVSEDVAVSFSMDMMIDPDMVTATSTTTSATATVMVITSTYNPTATPSTDDSTPSWFSGNERIKWNGKIIVGLGLG</sequence>
<dbReference type="OrthoDB" id="10375224at2759"/>
<evidence type="ECO:0000313" key="3">
    <source>
        <dbReference type="Proteomes" id="UP000789739"/>
    </source>
</evidence>
<organism evidence="2 3">
    <name type="scientific">Paraglomus brasilianum</name>
    <dbReference type="NCBI Taxonomy" id="144538"/>
    <lineage>
        <taxon>Eukaryota</taxon>
        <taxon>Fungi</taxon>
        <taxon>Fungi incertae sedis</taxon>
        <taxon>Mucoromycota</taxon>
        <taxon>Glomeromycotina</taxon>
        <taxon>Glomeromycetes</taxon>
        <taxon>Paraglomerales</taxon>
        <taxon>Paraglomeraceae</taxon>
        <taxon>Paraglomus</taxon>
    </lineage>
</organism>
<reference evidence="2" key="1">
    <citation type="submission" date="2021-06" db="EMBL/GenBank/DDBJ databases">
        <authorList>
            <person name="Kallberg Y."/>
            <person name="Tangrot J."/>
            <person name="Rosling A."/>
        </authorList>
    </citation>
    <scope>NUCLEOTIDE SEQUENCE</scope>
    <source>
        <strain evidence="2">BR232B</strain>
    </source>
</reference>
<feature type="signal peptide" evidence="1">
    <location>
        <begin position="1"/>
        <end position="25"/>
    </location>
</feature>
<accession>A0A9N9G1G9</accession>
<name>A0A9N9G1G9_9GLOM</name>
<dbReference type="Proteomes" id="UP000789739">
    <property type="component" value="Unassembled WGS sequence"/>
</dbReference>
<comment type="caution">
    <text evidence="2">The sequence shown here is derived from an EMBL/GenBank/DDBJ whole genome shotgun (WGS) entry which is preliminary data.</text>
</comment>
<evidence type="ECO:0000313" key="2">
    <source>
        <dbReference type="EMBL" id="CAG8578053.1"/>
    </source>
</evidence>
<dbReference type="EMBL" id="CAJVPI010000861">
    <property type="protein sequence ID" value="CAG8578053.1"/>
    <property type="molecule type" value="Genomic_DNA"/>
</dbReference>
<feature type="non-terminal residue" evidence="2">
    <location>
        <position position="185"/>
    </location>
</feature>
<dbReference type="AlphaFoldDB" id="A0A9N9G1G9"/>
<keyword evidence="3" id="KW-1185">Reference proteome</keyword>